<dbReference type="Pfam" id="PF03168">
    <property type="entry name" value="LEA_2"/>
    <property type="match status" value="1"/>
</dbReference>
<sequence>MWYQLLTVIERLMGAGRPARIGVDRSWTRRKPMMCMDARMPRWHGCQGAAPGGSQPRFPRSTVQERSTPIRASVLRTGLLAVVALMLAACSQIPFGIQEPQVKVTGLELLPAQGMEQRIAVHLGITNPNARDLSVRGISYNIGIENIDVLSGVSSQVPTLKAYEETPVTVEVSANLLSIARLVQHFSQRAVSDRVSYNFDAKLDFSQWLPSMRVSEQGEIKLQY</sequence>
<dbReference type="InterPro" id="IPR013990">
    <property type="entry name" value="WHy-dom"/>
</dbReference>
<organism evidence="2 3">
    <name type="scientific">Marinimicrobium koreense</name>
    <dbReference type="NCBI Taxonomy" id="306545"/>
    <lineage>
        <taxon>Bacteria</taxon>
        <taxon>Pseudomonadati</taxon>
        <taxon>Pseudomonadota</taxon>
        <taxon>Gammaproteobacteria</taxon>
        <taxon>Cellvibrionales</taxon>
        <taxon>Cellvibrionaceae</taxon>
        <taxon>Marinimicrobium</taxon>
    </lineage>
</organism>
<dbReference type="EMBL" id="RJUK01000001">
    <property type="protein sequence ID" value="ROQ21338.1"/>
    <property type="molecule type" value="Genomic_DNA"/>
</dbReference>
<name>A0A3N1P155_9GAMM</name>
<gene>
    <name evidence="2" type="ORF">EDC38_1962</name>
</gene>
<accession>A0A3N1P155</accession>
<dbReference type="Proteomes" id="UP000273643">
    <property type="component" value="Unassembled WGS sequence"/>
</dbReference>
<dbReference type="SUPFAM" id="SSF117070">
    <property type="entry name" value="LEA14-like"/>
    <property type="match status" value="1"/>
</dbReference>
<dbReference type="SMART" id="SM00769">
    <property type="entry name" value="WHy"/>
    <property type="match status" value="1"/>
</dbReference>
<comment type="caution">
    <text evidence="2">The sequence shown here is derived from an EMBL/GenBank/DDBJ whole genome shotgun (WGS) entry which is preliminary data.</text>
</comment>
<dbReference type="GO" id="GO:0009269">
    <property type="term" value="P:response to desiccation"/>
    <property type="evidence" value="ECO:0007669"/>
    <property type="project" value="InterPro"/>
</dbReference>
<evidence type="ECO:0000313" key="2">
    <source>
        <dbReference type="EMBL" id="ROQ21338.1"/>
    </source>
</evidence>
<dbReference type="InterPro" id="IPR004864">
    <property type="entry name" value="LEA_2"/>
</dbReference>
<proteinExistence type="predicted"/>
<dbReference type="AlphaFoldDB" id="A0A3N1P155"/>
<keyword evidence="3" id="KW-1185">Reference proteome</keyword>
<reference evidence="2 3" key="1">
    <citation type="submission" date="2018-11" db="EMBL/GenBank/DDBJ databases">
        <title>Genomic Encyclopedia of Type Strains, Phase IV (KMG-IV): sequencing the most valuable type-strain genomes for metagenomic binning, comparative biology and taxonomic classification.</title>
        <authorList>
            <person name="Goeker M."/>
        </authorList>
    </citation>
    <scope>NUCLEOTIDE SEQUENCE [LARGE SCALE GENOMIC DNA]</scope>
    <source>
        <strain evidence="2 3">DSM 16974</strain>
    </source>
</reference>
<evidence type="ECO:0000259" key="1">
    <source>
        <dbReference type="SMART" id="SM00769"/>
    </source>
</evidence>
<protein>
    <submittedName>
        <fullName evidence="2">Late embryogenesis abundant protein</fullName>
    </submittedName>
</protein>
<feature type="domain" description="Water stress and hypersensitive response" evidence="1">
    <location>
        <begin position="102"/>
        <end position="223"/>
    </location>
</feature>
<dbReference type="Gene3D" id="2.60.40.1820">
    <property type="match status" value="1"/>
</dbReference>
<evidence type="ECO:0000313" key="3">
    <source>
        <dbReference type="Proteomes" id="UP000273643"/>
    </source>
</evidence>